<sequence length="42" mass="4764">MLAEELASYRGRDRLLVYGLARAACRSAGRSLPRCTQNWTCF</sequence>
<proteinExistence type="predicted"/>
<accession>X7ZZ62</accession>
<name>X7ZZ62_MYCXE</name>
<comment type="caution">
    <text evidence="1">The sequence shown here is derived from an EMBL/GenBank/DDBJ whole genome shotgun (WGS) entry which is preliminary data.</text>
</comment>
<dbReference type="AlphaFoldDB" id="X7ZZ62"/>
<organism evidence="1">
    <name type="scientific">Mycobacterium xenopi 4042</name>
    <dbReference type="NCBI Taxonomy" id="1299334"/>
    <lineage>
        <taxon>Bacteria</taxon>
        <taxon>Bacillati</taxon>
        <taxon>Actinomycetota</taxon>
        <taxon>Actinomycetes</taxon>
        <taxon>Mycobacteriales</taxon>
        <taxon>Mycobacteriaceae</taxon>
        <taxon>Mycobacterium</taxon>
    </lineage>
</organism>
<dbReference type="EMBL" id="JAOB01000068">
    <property type="protein sequence ID" value="EUA24023.1"/>
    <property type="molecule type" value="Genomic_DNA"/>
</dbReference>
<reference evidence="1" key="1">
    <citation type="submission" date="2014-01" db="EMBL/GenBank/DDBJ databases">
        <authorList>
            <person name="Brown-Elliot B."/>
            <person name="Wallace R."/>
            <person name="Lenaerts A."/>
            <person name="Ordway D."/>
            <person name="DeGroote M.A."/>
            <person name="Parker T."/>
            <person name="Sizemore C."/>
            <person name="Tallon L.J."/>
            <person name="Sadzewicz L.K."/>
            <person name="Sengamalay N."/>
            <person name="Fraser C.M."/>
            <person name="Hine E."/>
            <person name="Shefchek K.A."/>
            <person name="Das S.P."/>
            <person name="Tettelin H."/>
        </authorList>
    </citation>
    <scope>NUCLEOTIDE SEQUENCE [LARGE SCALE GENOMIC DNA]</scope>
    <source>
        <strain evidence="1">4042</strain>
    </source>
</reference>
<gene>
    <name evidence="1" type="ORF">I553_3511</name>
</gene>
<evidence type="ECO:0000313" key="1">
    <source>
        <dbReference type="EMBL" id="EUA24023.1"/>
    </source>
</evidence>
<protein>
    <submittedName>
        <fullName evidence="1">Uncharacterized protein</fullName>
    </submittedName>
</protein>